<evidence type="ECO:0000313" key="1">
    <source>
        <dbReference type="EMBL" id="GFY49710.1"/>
    </source>
</evidence>
<gene>
    <name evidence="1" type="ORF">TNIN_297961</name>
</gene>
<comment type="caution">
    <text evidence="1">The sequence shown here is derived from an EMBL/GenBank/DDBJ whole genome shotgun (WGS) entry which is preliminary data.</text>
</comment>
<name>A0A8X7BZK0_9ARAC</name>
<evidence type="ECO:0000313" key="2">
    <source>
        <dbReference type="Proteomes" id="UP000886998"/>
    </source>
</evidence>
<reference evidence="1" key="1">
    <citation type="submission" date="2020-08" db="EMBL/GenBank/DDBJ databases">
        <title>Multicomponent nature underlies the extraordinary mechanical properties of spider dragline silk.</title>
        <authorList>
            <person name="Kono N."/>
            <person name="Nakamura H."/>
            <person name="Mori M."/>
            <person name="Yoshida Y."/>
            <person name="Ohtoshi R."/>
            <person name="Malay A.D."/>
            <person name="Moran D.A.P."/>
            <person name="Tomita M."/>
            <person name="Numata K."/>
            <person name="Arakawa K."/>
        </authorList>
    </citation>
    <scope>NUCLEOTIDE SEQUENCE</scope>
</reference>
<sequence length="93" mass="10120">MQLLSFMPSKVSPQADLANNPILISEASHFKLSATNSGSSKILFFLAPSDLAEDLTECRHIRRGRPDENCKHSLNVRCINRVAQPGAAVDVTA</sequence>
<accession>A0A8X7BZK0</accession>
<dbReference type="EMBL" id="BMAV01007146">
    <property type="protein sequence ID" value="GFY49710.1"/>
    <property type="molecule type" value="Genomic_DNA"/>
</dbReference>
<keyword evidence="2" id="KW-1185">Reference proteome</keyword>
<organism evidence="1 2">
    <name type="scientific">Trichonephila inaurata madagascariensis</name>
    <dbReference type="NCBI Taxonomy" id="2747483"/>
    <lineage>
        <taxon>Eukaryota</taxon>
        <taxon>Metazoa</taxon>
        <taxon>Ecdysozoa</taxon>
        <taxon>Arthropoda</taxon>
        <taxon>Chelicerata</taxon>
        <taxon>Arachnida</taxon>
        <taxon>Araneae</taxon>
        <taxon>Araneomorphae</taxon>
        <taxon>Entelegynae</taxon>
        <taxon>Araneoidea</taxon>
        <taxon>Nephilidae</taxon>
        <taxon>Trichonephila</taxon>
        <taxon>Trichonephila inaurata</taxon>
    </lineage>
</organism>
<dbReference type="Proteomes" id="UP000886998">
    <property type="component" value="Unassembled WGS sequence"/>
</dbReference>
<proteinExistence type="predicted"/>
<dbReference type="AlphaFoldDB" id="A0A8X7BZK0"/>
<protein>
    <submittedName>
        <fullName evidence="1">Uncharacterized protein</fullName>
    </submittedName>
</protein>